<keyword evidence="4" id="KW-1185">Reference proteome</keyword>
<evidence type="ECO:0000313" key="4">
    <source>
        <dbReference type="Proteomes" id="UP000193778"/>
    </source>
</evidence>
<dbReference type="Proteomes" id="UP000193778">
    <property type="component" value="Unassembled WGS sequence"/>
</dbReference>
<evidence type="ECO:0000313" key="3">
    <source>
        <dbReference type="EMBL" id="SLN76658.1"/>
    </source>
</evidence>
<dbReference type="PANTHER" id="PTHR35936:SF25">
    <property type="entry name" value="ABC TRANSPORTER SUBSTRATE-BINDING PROTEIN"/>
    <property type="match status" value="1"/>
</dbReference>
<dbReference type="Pfam" id="PF00497">
    <property type="entry name" value="SBP_bac_3"/>
    <property type="match status" value="1"/>
</dbReference>
<proteinExistence type="predicted"/>
<evidence type="ECO:0000259" key="2">
    <source>
        <dbReference type="SMART" id="SM00062"/>
    </source>
</evidence>
<organism evidence="3 4">
    <name type="scientific">Ruegeria meonggei</name>
    <dbReference type="NCBI Taxonomy" id="1446476"/>
    <lineage>
        <taxon>Bacteria</taxon>
        <taxon>Pseudomonadati</taxon>
        <taxon>Pseudomonadota</taxon>
        <taxon>Alphaproteobacteria</taxon>
        <taxon>Rhodobacterales</taxon>
        <taxon>Roseobacteraceae</taxon>
        <taxon>Ruegeria</taxon>
    </lineage>
</organism>
<dbReference type="Gene3D" id="3.40.190.10">
    <property type="entry name" value="Periplasmic binding protein-like II"/>
    <property type="match status" value="2"/>
</dbReference>
<dbReference type="PANTHER" id="PTHR35936">
    <property type="entry name" value="MEMBRANE-BOUND LYTIC MUREIN TRANSGLYCOSYLASE F"/>
    <property type="match status" value="1"/>
</dbReference>
<sequence length="277" mass="30920">MCKDTPYSDYAKLIVVSGTPMTKLAFFFSVLIAVCAATARADDRLRFVTLEFAPFIYGENQQVAGPGRDVIAEACLRAGIACSFDIYPWRRAQELMKAGDADGMMVIGRNPAREEWLDFSPPLFRTEYGFFVAANNPLIYDEQSQVAGYRVGVFAPSNTETQLKGLREEQIAQHVEPIEIDGHPDDAAGMRKLAANRLDAVYSNRDRGWGIISDEELGGQVRYAGGDKAILYYAGIRKDFPYPEVAKRFFDAWRELYSDGVAQRIIEGYGLEPAPQE</sequence>
<protein>
    <submittedName>
        <fullName evidence="3">Bacterial extracellular solute-binding proteins, family 3</fullName>
    </submittedName>
</protein>
<evidence type="ECO:0000256" key="1">
    <source>
        <dbReference type="ARBA" id="ARBA00022729"/>
    </source>
</evidence>
<feature type="domain" description="Solute-binding protein family 3/N-terminal" evidence="2">
    <location>
        <begin position="44"/>
        <end position="273"/>
    </location>
</feature>
<name>A0A1X7AFC4_9RHOB</name>
<gene>
    <name evidence="3" type="ORF">RUM8411_04455</name>
</gene>
<keyword evidence="1" id="KW-0732">Signal</keyword>
<dbReference type="SUPFAM" id="SSF53850">
    <property type="entry name" value="Periplasmic binding protein-like II"/>
    <property type="match status" value="1"/>
</dbReference>
<dbReference type="SMART" id="SM00062">
    <property type="entry name" value="PBPb"/>
    <property type="match status" value="1"/>
</dbReference>
<dbReference type="EMBL" id="FWFP01000019">
    <property type="protein sequence ID" value="SLN76658.1"/>
    <property type="molecule type" value="Genomic_DNA"/>
</dbReference>
<reference evidence="4" key="1">
    <citation type="submission" date="2017-03" db="EMBL/GenBank/DDBJ databases">
        <authorList>
            <person name="Rodrigo-Torres L."/>
            <person name="Arahal R.D."/>
            <person name="Lucena T."/>
        </authorList>
    </citation>
    <scope>NUCLEOTIDE SEQUENCE [LARGE SCALE GENOMIC DNA]</scope>
    <source>
        <strain evidence="4">CECT 8411</strain>
    </source>
</reference>
<accession>A0A1X7AFC4</accession>
<dbReference type="InterPro" id="IPR001638">
    <property type="entry name" value="Solute-binding_3/MltF_N"/>
</dbReference>
<dbReference type="AlphaFoldDB" id="A0A1X7AFC4"/>